<proteinExistence type="predicted"/>
<accession>A0AB39ZDN1</accession>
<dbReference type="Proteomes" id="UP001652628">
    <property type="component" value="Chromosome 3"/>
</dbReference>
<keyword evidence="1" id="KW-0812">Transmembrane</keyword>
<sequence length="130" mass="14827">MPPLSSDVCFKDPTSVQVMMERTRESVSKIFGEYRRKVGDGARQAVQRARSRHRVGLIRKTSSQSIVEGYRFCKSFRCQEVASIILLLMILLLLILGLKVARNYNHTFVYGSGGCLSTFLWTYEKCIILT</sequence>
<name>A0AB39ZDN1_DROSZ</name>
<reference evidence="3" key="1">
    <citation type="submission" date="2025-08" db="UniProtKB">
        <authorList>
            <consortium name="RefSeq"/>
        </authorList>
    </citation>
    <scope>IDENTIFICATION</scope>
</reference>
<evidence type="ECO:0000313" key="3">
    <source>
        <dbReference type="RefSeq" id="XP_016933706.3"/>
    </source>
</evidence>
<keyword evidence="1" id="KW-1133">Transmembrane helix</keyword>
<dbReference type="GeneID" id="108012783"/>
<evidence type="ECO:0000256" key="1">
    <source>
        <dbReference type="SAM" id="Phobius"/>
    </source>
</evidence>
<gene>
    <name evidence="3" type="primary">LOC108012783</name>
</gene>
<dbReference type="RefSeq" id="XP_016933706.3">
    <property type="nucleotide sequence ID" value="XM_017078217.4"/>
</dbReference>
<keyword evidence="1" id="KW-0472">Membrane</keyword>
<dbReference type="AlphaFoldDB" id="A0AB39ZDN1"/>
<protein>
    <submittedName>
        <fullName evidence="3">Uncharacterized protein</fullName>
    </submittedName>
</protein>
<keyword evidence="2" id="KW-1185">Reference proteome</keyword>
<evidence type="ECO:0000313" key="2">
    <source>
        <dbReference type="Proteomes" id="UP001652628"/>
    </source>
</evidence>
<feature type="transmembrane region" description="Helical" evidence="1">
    <location>
        <begin position="81"/>
        <end position="101"/>
    </location>
</feature>
<organism evidence="2 3">
    <name type="scientific">Drosophila suzukii</name>
    <name type="common">Spotted-wing drosophila fruit fly</name>
    <dbReference type="NCBI Taxonomy" id="28584"/>
    <lineage>
        <taxon>Eukaryota</taxon>
        <taxon>Metazoa</taxon>
        <taxon>Ecdysozoa</taxon>
        <taxon>Arthropoda</taxon>
        <taxon>Hexapoda</taxon>
        <taxon>Insecta</taxon>
        <taxon>Pterygota</taxon>
        <taxon>Neoptera</taxon>
        <taxon>Endopterygota</taxon>
        <taxon>Diptera</taxon>
        <taxon>Brachycera</taxon>
        <taxon>Muscomorpha</taxon>
        <taxon>Ephydroidea</taxon>
        <taxon>Drosophilidae</taxon>
        <taxon>Drosophila</taxon>
        <taxon>Sophophora</taxon>
    </lineage>
</organism>